<accession>A0A6M3X5E0</accession>
<evidence type="ECO:0000313" key="1">
    <source>
        <dbReference type="EMBL" id="QJH92677.1"/>
    </source>
</evidence>
<sequence length="43" mass="5271">MGQARRNKDRGIAAKKLQFFYLMKKVSNRTEEEIQKFIKHRFK</sequence>
<proteinExistence type="predicted"/>
<dbReference type="EMBL" id="MT143911">
    <property type="protein sequence ID" value="QJH92677.1"/>
    <property type="molecule type" value="Genomic_DNA"/>
</dbReference>
<reference evidence="1" key="1">
    <citation type="submission" date="2020-03" db="EMBL/GenBank/DDBJ databases">
        <title>The deep terrestrial virosphere.</title>
        <authorList>
            <person name="Holmfeldt K."/>
            <person name="Nilsson E."/>
            <person name="Simone D."/>
            <person name="Lopez-Fernandez M."/>
            <person name="Wu X."/>
            <person name="de Brujin I."/>
            <person name="Lundin D."/>
            <person name="Andersson A."/>
            <person name="Bertilsson S."/>
            <person name="Dopson M."/>
        </authorList>
    </citation>
    <scope>NUCLEOTIDE SEQUENCE</scope>
    <source>
        <strain evidence="1">MM171A02554</strain>
    </source>
</reference>
<organism evidence="1">
    <name type="scientific">viral metagenome</name>
    <dbReference type="NCBI Taxonomy" id="1070528"/>
    <lineage>
        <taxon>unclassified sequences</taxon>
        <taxon>metagenomes</taxon>
        <taxon>organismal metagenomes</taxon>
    </lineage>
</organism>
<protein>
    <submittedName>
        <fullName evidence="1">Uncharacterized protein</fullName>
    </submittedName>
</protein>
<dbReference type="AlphaFoldDB" id="A0A6M3X5E0"/>
<name>A0A6M3X5E0_9ZZZZ</name>
<gene>
    <name evidence="1" type="ORF">MM171A02554_0001</name>
</gene>